<feature type="compositionally biased region" description="Acidic residues" evidence="1">
    <location>
        <begin position="491"/>
        <end position="533"/>
    </location>
</feature>
<dbReference type="Proteomes" id="UP001498398">
    <property type="component" value="Unassembled WGS sequence"/>
</dbReference>
<feature type="compositionally biased region" description="Basic and acidic residues" evidence="1">
    <location>
        <begin position="1204"/>
        <end position="1236"/>
    </location>
</feature>
<evidence type="ECO:0000313" key="2">
    <source>
        <dbReference type="EMBL" id="KAK7459495.1"/>
    </source>
</evidence>
<feature type="region of interest" description="Disordered" evidence="1">
    <location>
        <begin position="124"/>
        <end position="343"/>
    </location>
</feature>
<feature type="compositionally biased region" description="Low complexity" evidence="1">
    <location>
        <begin position="1187"/>
        <end position="1201"/>
    </location>
</feature>
<comment type="caution">
    <text evidence="2">The sequence shown here is derived from an EMBL/GenBank/DDBJ whole genome shotgun (WGS) entry which is preliminary data.</text>
</comment>
<sequence length="1236" mass="136510">MARETRSTKKAQTRLSLRNRTVQCLDYVDPSPSKPVRVNRQRPTRELPAQKPISLTRTRTRTPMLALDNPVAPISSSAHSIDSVNTTVETAAETPVPALDNPITPAVDTAGDPPQSAALSTIHEETPVEKPSPDLSSAPTPLTPATHITTETVLGGAESPAHGDEGTPVVEVPSTTSELPDPVHDGAKNIQPSTLEHTQATDPTSAGDASDSSKEDAQEPEANQDVAQPQQDTPLEPVNAQDALGVSEKHSQEIDGGMTLVDNEEPSESIPRIDFARLAKKNSTRLVQNPPKKSSPHPKKSQLSSPRSQVPTTKTPGCSSSSDSPPTPPSPARSSGLSSNNAVLNYEDLMHRINGAIERARSAKASQNRPMEDEGGPDFDNFIQSVMGVTRTTKDEAPHDDAEENEAVDIDSNRRDGSGGRVEEAFEGPGEPGGEDMEIDIEEDLEGSGEPGGDTDVDVEEAPVRKQVKRVVFAERDEDHLGPEHLFDYDIVGDDVEDRDEDLEPQFGDDLDNNNDNNNDYDYDYDNDYDNDNDNNNNNNSDSDNDNDDNRIRDSPPAPSKKGKGKAVAAEDDVDEDEDLDDENEVHDPSDPAYEFNAKQYPVKPGPIPNECLKVLNEVTYNYTTKVYALTRQFGKRPQELFEASGQTYSSKRQPSTWNCFQAYLCVEKGWRKGPDEMREEFVQRLATAYETKLKKALGDEWQRVDLRRTAMHKYTEWYHQRVQGQVVLDHQKWGGSTLRELGKAVKELNKVQQAIYDAFGFVVMSEIHDLNNHNRSKFTGHGPEYRRVMETQRVPFTKLLKLHSAQLVVARNEEEQDGTEELDEDIIQIIHLHESDPQNLTNLRSLMPRALGVDLKLATDGTCSKMRWKVFASSARTHHVWMKNWPAGLPGIGPKADGLVENIKSFNKANLVAWMDSRVRYWKAAGKGEDDHTEADEVILKDGFEGPYIEAWTDEEVNGDVDEGDIAVIVDEDGHVVLCVRDIVKDKAQDDDDDESERNSHATKKPTPAASSSSRHRPTPVQNDSDDDLAQAAPVSRRHLKKPIPAVASSSKRLPSVCNTNDDSDEDEDSSGHLPQPSRKSQQPATSRNDRDSDESDEEDFVPPPRSRQQQSQQDDSDDSDYITLPKPSKMNKGKRPVSSTPSVPRTTTARPANLPLPPKSGSSSNRVITNVGSIVTKFVEENRPRGNAAAGSSRSSSGNMKRKGDGNVEARPNEKQKGPSKSYNREEMKKIHKK</sequence>
<gene>
    <name evidence="2" type="ORF">VKT23_009478</name>
</gene>
<feature type="region of interest" description="Disordered" evidence="1">
    <location>
        <begin position="357"/>
        <end position="599"/>
    </location>
</feature>
<dbReference type="EMBL" id="JBANRG010000016">
    <property type="protein sequence ID" value="KAK7459495.1"/>
    <property type="molecule type" value="Genomic_DNA"/>
</dbReference>
<organism evidence="2 3">
    <name type="scientific">Marasmiellus scandens</name>
    <dbReference type="NCBI Taxonomy" id="2682957"/>
    <lineage>
        <taxon>Eukaryota</taxon>
        <taxon>Fungi</taxon>
        <taxon>Dikarya</taxon>
        <taxon>Basidiomycota</taxon>
        <taxon>Agaricomycotina</taxon>
        <taxon>Agaricomycetes</taxon>
        <taxon>Agaricomycetidae</taxon>
        <taxon>Agaricales</taxon>
        <taxon>Marasmiineae</taxon>
        <taxon>Omphalotaceae</taxon>
        <taxon>Marasmiellus</taxon>
    </lineage>
</organism>
<feature type="compositionally biased region" description="Low complexity" evidence="1">
    <location>
        <begin position="1138"/>
        <end position="1154"/>
    </location>
</feature>
<feature type="region of interest" description="Disordered" evidence="1">
    <location>
        <begin position="26"/>
        <end position="55"/>
    </location>
</feature>
<feature type="compositionally biased region" description="Acidic residues" evidence="1">
    <location>
        <begin position="1093"/>
        <end position="1102"/>
    </location>
</feature>
<protein>
    <submittedName>
        <fullName evidence="2">Uncharacterized protein</fullName>
    </submittedName>
</protein>
<feature type="compositionally biased region" description="Acidic residues" evidence="1">
    <location>
        <begin position="570"/>
        <end position="585"/>
    </location>
</feature>
<feature type="region of interest" description="Disordered" evidence="1">
    <location>
        <begin position="989"/>
        <end position="1236"/>
    </location>
</feature>
<accession>A0ABR1JDT8</accession>
<evidence type="ECO:0000313" key="3">
    <source>
        <dbReference type="Proteomes" id="UP001498398"/>
    </source>
</evidence>
<feature type="compositionally biased region" description="Polar residues" evidence="1">
    <location>
        <begin position="1162"/>
        <end position="1175"/>
    </location>
</feature>
<proteinExistence type="predicted"/>
<feature type="compositionally biased region" description="Basic and acidic residues" evidence="1">
    <location>
        <begin position="472"/>
        <end position="488"/>
    </location>
</feature>
<name>A0ABR1JDT8_9AGAR</name>
<feature type="compositionally biased region" description="Acidic residues" evidence="1">
    <location>
        <begin position="433"/>
        <end position="461"/>
    </location>
</feature>
<reference evidence="2 3" key="1">
    <citation type="submission" date="2024-01" db="EMBL/GenBank/DDBJ databases">
        <title>A draft genome for the cacao thread blight pathogen Marasmiellus scandens.</title>
        <authorList>
            <person name="Baruah I.K."/>
            <person name="Leung J."/>
            <person name="Bukari Y."/>
            <person name="Amoako-Attah I."/>
            <person name="Meinhardt L.W."/>
            <person name="Bailey B.A."/>
            <person name="Cohen S.P."/>
        </authorList>
    </citation>
    <scope>NUCLEOTIDE SEQUENCE [LARGE SCALE GENOMIC DNA]</scope>
    <source>
        <strain evidence="2 3">GH-19</strain>
    </source>
</reference>
<evidence type="ECO:0000256" key="1">
    <source>
        <dbReference type="SAM" id="MobiDB-lite"/>
    </source>
</evidence>
<feature type="compositionally biased region" description="Basic and acidic residues" evidence="1">
    <location>
        <begin position="411"/>
        <end position="424"/>
    </location>
</feature>
<feature type="compositionally biased region" description="Polar residues" evidence="1">
    <location>
        <begin position="190"/>
        <end position="204"/>
    </location>
</feature>
<keyword evidence="3" id="KW-1185">Reference proteome</keyword>
<feature type="compositionally biased region" description="Polar residues" evidence="1">
    <location>
        <begin position="1049"/>
        <end position="1062"/>
    </location>
</feature>